<dbReference type="AlphaFoldDB" id="A0A1F7KZH6"/>
<comment type="caution">
    <text evidence="2">The sequence shown here is derived from an EMBL/GenBank/DDBJ whole genome shotgun (WGS) entry which is preliminary data.</text>
</comment>
<feature type="domain" description="Glycosyltransferase 2-like" evidence="1">
    <location>
        <begin position="4"/>
        <end position="148"/>
    </location>
</feature>
<name>A0A1F7KZH6_9BACT</name>
<gene>
    <name evidence="2" type="ORF">A3K52_00230</name>
</gene>
<dbReference type="Proteomes" id="UP000177050">
    <property type="component" value="Unassembled WGS sequence"/>
</dbReference>
<evidence type="ECO:0000313" key="3">
    <source>
        <dbReference type="Proteomes" id="UP000177050"/>
    </source>
</evidence>
<dbReference type="SUPFAM" id="SSF53448">
    <property type="entry name" value="Nucleotide-diphospho-sugar transferases"/>
    <property type="match status" value="1"/>
</dbReference>
<dbReference type="PANTHER" id="PTHR43630:SF2">
    <property type="entry name" value="GLYCOSYLTRANSFERASE"/>
    <property type="match status" value="1"/>
</dbReference>
<reference evidence="2 3" key="1">
    <citation type="journal article" date="2016" name="Nat. Commun.">
        <title>Thousands of microbial genomes shed light on interconnected biogeochemical processes in an aquifer system.</title>
        <authorList>
            <person name="Anantharaman K."/>
            <person name="Brown C.T."/>
            <person name="Hug L.A."/>
            <person name="Sharon I."/>
            <person name="Castelle C.J."/>
            <person name="Probst A.J."/>
            <person name="Thomas B.C."/>
            <person name="Singh A."/>
            <person name="Wilkins M.J."/>
            <person name="Karaoz U."/>
            <person name="Brodie E.L."/>
            <person name="Williams K.H."/>
            <person name="Hubbard S.S."/>
            <person name="Banfield J.F."/>
        </authorList>
    </citation>
    <scope>NUCLEOTIDE SEQUENCE [LARGE SCALE GENOMIC DNA]</scope>
</reference>
<dbReference type="Gene3D" id="3.90.550.10">
    <property type="entry name" value="Spore Coat Polysaccharide Biosynthesis Protein SpsA, Chain A"/>
    <property type="match status" value="1"/>
</dbReference>
<dbReference type="Pfam" id="PF00535">
    <property type="entry name" value="Glycos_transf_2"/>
    <property type="match status" value="1"/>
</dbReference>
<organism evidence="2 3">
    <name type="scientific">Candidatus Roizmanbacteria bacterium RIFOXYD1_FULL_38_12</name>
    <dbReference type="NCBI Taxonomy" id="1802093"/>
    <lineage>
        <taxon>Bacteria</taxon>
        <taxon>Candidatus Roizmaniibacteriota</taxon>
    </lineage>
</organism>
<evidence type="ECO:0000313" key="2">
    <source>
        <dbReference type="EMBL" id="OGK73221.1"/>
    </source>
</evidence>
<dbReference type="CDD" id="cd02511">
    <property type="entry name" value="Beta4Glucosyltransferase"/>
    <property type="match status" value="1"/>
</dbReference>
<sequence>MSISVLIQIHNEERHIEDCIVSAKLLTNSIFITDMESTDRSVEIAKKHKAQIVRFSPHSHYVEPAREFGIKHTNTKWVMILDADERMTDKLAREIKEVIQSDEFTYYKVPRKNIFGGKKWLLHGGWWPDEQMRLINREAFRLWPKNIHSTPQVEGKMGYLQEPFLHYFHGNLETMVKKTVLFENIESELLFKANKPASTLTFFRKYFGELWRRLIAKQGLFDGEIGIIESIYQAFSKTITYLFLYEKKSRTL</sequence>
<dbReference type="PANTHER" id="PTHR43630">
    <property type="entry name" value="POLY-BETA-1,6-N-ACETYL-D-GLUCOSAMINE SYNTHASE"/>
    <property type="match status" value="1"/>
</dbReference>
<accession>A0A1F7KZH6</accession>
<protein>
    <recommendedName>
        <fullName evidence="1">Glycosyltransferase 2-like domain-containing protein</fullName>
    </recommendedName>
</protein>
<dbReference type="InterPro" id="IPR001173">
    <property type="entry name" value="Glyco_trans_2-like"/>
</dbReference>
<proteinExistence type="predicted"/>
<dbReference type="EMBL" id="MGBR01000001">
    <property type="protein sequence ID" value="OGK73221.1"/>
    <property type="molecule type" value="Genomic_DNA"/>
</dbReference>
<evidence type="ECO:0000259" key="1">
    <source>
        <dbReference type="Pfam" id="PF00535"/>
    </source>
</evidence>
<dbReference type="InterPro" id="IPR029044">
    <property type="entry name" value="Nucleotide-diphossugar_trans"/>
</dbReference>